<dbReference type="EMBL" id="LAQJ01000176">
    <property type="protein sequence ID" value="KKO19584.1"/>
    <property type="molecule type" value="Genomic_DNA"/>
</dbReference>
<reference evidence="1 2" key="1">
    <citation type="journal article" date="2013" name="BMC Microbiol.">
        <title>Identification of the type II cytochrome c maturation pathway in anammox bacteria by comparative genomics.</title>
        <authorList>
            <person name="Ferousi C."/>
            <person name="Speth D.R."/>
            <person name="Reimann J."/>
            <person name="Op den Camp H.J."/>
            <person name="Allen J.W."/>
            <person name="Keltjens J.T."/>
            <person name="Jetten M.S."/>
        </authorList>
    </citation>
    <scope>NUCLEOTIDE SEQUENCE [LARGE SCALE GENOMIC DNA]</scope>
    <source>
        <strain evidence="1">RU1</strain>
    </source>
</reference>
<proteinExistence type="predicted"/>
<dbReference type="GO" id="GO:0043565">
    <property type="term" value="F:sequence-specific DNA binding"/>
    <property type="evidence" value="ECO:0007669"/>
    <property type="project" value="InterPro"/>
</dbReference>
<dbReference type="Proteomes" id="UP000034954">
    <property type="component" value="Unassembled WGS sequence"/>
</dbReference>
<sequence length="61" mass="6864">MAMDLFSRVGGLSGTEIGEIMVVDYSTVSVGRKRLRERLRGNKHLSQMVQRVEVDLSTIKI</sequence>
<name>A0A0M2UYN2_9BACT</name>
<accession>A0A0M2UYN2</accession>
<protein>
    <recommendedName>
        <fullName evidence="3">Transposase</fullName>
    </recommendedName>
</protein>
<evidence type="ECO:0000313" key="1">
    <source>
        <dbReference type="EMBL" id="KKO19584.1"/>
    </source>
</evidence>
<keyword evidence="2" id="KW-1185">Reference proteome</keyword>
<evidence type="ECO:0008006" key="3">
    <source>
        <dbReference type="Google" id="ProtNLM"/>
    </source>
</evidence>
<dbReference type="InterPro" id="IPR010921">
    <property type="entry name" value="Trp_repressor/repl_initiator"/>
</dbReference>
<comment type="caution">
    <text evidence="1">The sequence shown here is derived from an EMBL/GenBank/DDBJ whole genome shotgun (WGS) entry which is preliminary data.</text>
</comment>
<dbReference type="SUPFAM" id="SSF48295">
    <property type="entry name" value="TrpR-like"/>
    <property type="match status" value="1"/>
</dbReference>
<organism evidence="1 2">
    <name type="scientific">Candidatus Brocadia fulgida</name>
    <dbReference type="NCBI Taxonomy" id="380242"/>
    <lineage>
        <taxon>Bacteria</taxon>
        <taxon>Pseudomonadati</taxon>
        <taxon>Planctomycetota</taxon>
        <taxon>Candidatus Brocadiia</taxon>
        <taxon>Candidatus Brocadiales</taxon>
        <taxon>Candidatus Brocadiaceae</taxon>
        <taxon>Candidatus Brocadia</taxon>
    </lineage>
</organism>
<dbReference type="AlphaFoldDB" id="A0A0M2UYN2"/>
<gene>
    <name evidence="1" type="ORF">BROFUL_01691</name>
</gene>
<evidence type="ECO:0000313" key="2">
    <source>
        <dbReference type="Proteomes" id="UP000034954"/>
    </source>
</evidence>